<dbReference type="AlphaFoldDB" id="A0A6J7JD55"/>
<reference evidence="1" key="1">
    <citation type="submission" date="2020-05" db="EMBL/GenBank/DDBJ databases">
        <authorList>
            <person name="Chiriac C."/>
            <person name="Salcher M."/>
            <person name="Ghai R."/>
            <person name="Kavagutti S V."/>
        </authorList>
    </citation>
    <scope>NUCLEOTIDE SEQUENCE</scope>
</reference>
<evidence type="ECO:0000313" key="1">
    <source>
        <dbReference type="EMBL" id="CAB4940671.1"/>
    </source>
</evidence>
<proteinExistence type="predicted"/>
<accession>A0A6J7JD55</accession>
<dbReference type="EMBL" id="CAFBNA010000102">
    <property type="protein sequence ID" value="CAB4940671.1"/>
    <property type="molecule type" value="Genomic_DNA"/>
</dbReference>
<gene>
    <name evidence="1" type="ORF">UFOPK3708_01432</name>
</gene>
<sequence length="81" mass="8962">MNQPEQDVLGADVVVVQKACFFLRKHDDPAGPIGEPFKHFVTCLPDGDTWSECTHDLPNRLVGNEGERCLCHKWSATLSPG</sequence>
<organism evidence="1">
    <name type="scientific">freshwater metagenome</name>
    <dbReference type="NCBI Taxonomy" id="449393"/>
    <lineage>
        <taxon>unclassified sequences</taxon>
        <taxon>metagenomes</taxon>
        <taxon>ecological metagenomes</taxon>
    </lineage>
</organism>
<protein>
    <submittedName>
        <fullName evidence="1">Unannotated protein</fullName>
    </submittedName>
</protein>
<name>A0A6J7JD55_9ZZZZ</name>